<proteinExistence type="predicted"/>
<gene>
    <name evidence="1" type="ORF">N568_0100645</name>
</gene>
<organism evidence="1 2">
    <name type="scientific">Lactococcus garvieae TRF1</name>
    <dbReference type="NCBI Taxonomy" id="1380772"/>
    <lineage>
        <taxon>Bacteria</taxon>
        <taxon>Bacillati</taxon>
        <taxon>Bacillota</taxon>
        <taxon>Bacilli</taxon>
        <taxon>Lactobacillales</taxon>
        <taxon>Streptococcaceae</taxon>
        <taxon>Lactococcus</taxon>
    </lineage>
</organism>
<reference evidence="1 2" key="1">
    <citation type="submission" date="2013-07" db="EMBL/GenBank/DDBJ databases">
        <title>Isolation of Lactococcus garvieae strain TRF1 from the fecal material of a timber rattlesnake.</title>
        <authorList>
            <person name="McLaughlin R.W."/>
            <person name="Cochran P.A."/>
            <person name="Dowd S.E."/>
        </authorList>
    </citation>
    <scope>NUCLEOTIDE SEQUENCE [LARGE SCALE GENOMIC DNA]</scope>
    <source>
        <strain evidence="1 2">TRF1</strain>
    </source>
</reference>
<evidence type="ECO:0000313" key="1">
    <source>
        <dbReference type="EMBL" id="ETD05879.1"/>
    </source>
</evidence>
<comment type="caution">
    <text evidence="1">The sequence shown here is derived from an EMBL/GenBank/DDBJ whole genome shotgun (WGS) entry which is preliminary data.</text>
</comment>
<protein>
    <submittedName>
        <fullName evidence="1">Uncharacterized protein</fullName>
    </submittedName>
</protein>
<evidence type="ECO:0000313" key="2">
    <source>
        <dbReference type="Proteomes" id="UP000018692"/>
    </source>
</evidence>
<dbReference type="AlphaFoldDB" id="V8ASD5"/>
<dbReference type="Proteomes" id="UP000018692">
    <property type="component" value="Unassembled WGS sequence"/>
</dbReference>
<sequence>MRLAKVCEKNGENLTKKKEKKSLFSSIYFFI</sequence>
<accession>V8ASD5</accession>
<dbReference type="EMBL" id="AVFE01000001">
    <property type="protein sequence ID" value="ETD05879.1"/>
    <property type="molecule type" value="Genomic_DNA"/>
</dbReference>
<name>V8ASD5_9LACT</name>